<keyword evidence="4 7" id="KW-0812">Transmembrane</keyword>
<accession>A0ABS7NVG4</accession>
<dbReference type="InterPro" id="IPR050586">
    <property type="entry name" value="CPA3_Na-H_Antiporter_D"/>
</dbReference>
<feature type="transmembrane region" description="Helical" evidence="8">
    <location>
        <begin position="246"/>
        <end position="265"/>
    </location>
</feature>
<evidence type="ECO:0000256" key="2">
    <source>
        <dbReference type="ARBA" id="ARBA00005346"/>
    </source>
</evidence>
<dbReference type="Pfam" id="PF00361">
    <property type="entry name" value="Proton_antipo_M"/>
    <property type="match status" value="1"/>
</dbReference>
<feature type="transmembrane region" description="Helical" evidence="8">
    <location>
        <begin position="208"/>
        <end position="234"/>
    </location>
</feature>
<keyword evidence="5 8" id="KW-1133">Transmembrane helix</keyword>
<gene>
    <name evidence="10" type="ORF">HQ605_14410</name>
</gene>
<protein>
    <submittedName>
        <fullName evidence="10">Monovalent cation/H+ antiporter subunit D family protein</fullName>
    </submittedName>
</protein>
<evidence type="ECO:0000259" key="9">
    <source>
        <dbReference type="Pfam" id="PF00361"/>
    </source>
</evidence>
<evidence type="ECO:0000256" key="8">
    <source>
        <dbReference type="SAM" id="Phobius"/>
    </source>
</evidence>
<keyword evidence="3" id="KW-1003">Cell membrane</keyword>
<dbReference type="PANTHER" id="PTHR42703">
    <property type="entry name" value="NADH DEHYDROGENASE"/>
    <property type="match status" value="1"/>
</dbReference>
<feature type="transmembrane region" description="Helical" evidence="8">
    <location>
        <begin position="163"/>
        <end position="182"/>
    </location>
</feature>
<feature type="transmembrane region" description="Helical" evidence="8">
    <location>
        <begin position="37"/>
        <end position="55"/>
    </location>
</feature>
<feature type="transmembrane region" description="Helical" evidence="8">
    <location>
        <begin position="134"/>
        <end position="151"/>
    </location>
</feature>
<feature type="transmembrane region" description="Helical" evidence="8">
    <location>
        <begin position="374"/>
        <end position="394"/>
    </location>
</feature>
<name>A0ABS7NVG4_9NOCA</name>
<feature type="transmembrane region" description="Helical" evidence="8">
    <location>
        <begin position="342"/>
        <end position="362"/>
    </location>
</feature>
<comment type="caution">
    <text evidence="10">The sequence shown here is derived from an EMBL/GenBank/DDBJ whole genome shotgun (WGS) entry which is preliminary data.</text>
</comment>
<evidence type="ECO:0000256" key="6">
    <source>
        <dbReference type="ARBA" id="ARBA00023136"/>
    </source>
</evidence>
<evidence type="ECO:0000313" key="10">
    <source>
        <dbReference type="EMBL" id="MBY6322016.1"/>
    </source>
</evidence>
<feature type="transmembrane region" description="Helical" evidence="8">
    <location>
        <begin position="111"/>
        <end position="128"/>
    </location>
</feature>
<feature type="transmembrane region" description="Helical" evidence="8">
    <location>
        <begin position="308"/>
        <end position="330"/>
    </location>
</feature>
<keyword evidence="11" id="KW-1185">Reference proteome</keyword>
<dbReference type="EMBL" id="JABUKG010000015">
    <property type="protein sequence ID" value="MBY6322016.1"/>
    <property type="molecule type" value="Genomic_DNA"/>
</dbReference>
<evidence type="ECO:0000256" key="3">
    <source>
        <dbReference type="ARBA" id="ARBA00022475"/>
    </source>
</evidence>
<dbReference type="PRINTS" id="PR01434">
    <property type="entry name" value="NADHDHGNASE5"/>
</dbReference>
<evidence type="ECO:0000256" key="1">
    <source>
        <dbReference type="ARBA" id="ARBA00004651"/>
    </source>
</evidence>
<feature type="transmembrane region" description="Helical" evidence="8">
    <location>
        <begin position="6"/>
        <end position="25"/>
    </location>
</feature>
<reference evidence="10 11" key="1">
    <citation type="submission" date="2020-06" db="EMBL/GenBank/DDBJ databases">
        <title>Taxonomy, biology and ecology of Rhodococcus bacteria occurring in California pistachio and other woody hosts as revealed by genome sequence analyses.</title>
        <authorList>
            <person name="Gai Y."/>
            <person name="Riely B."/>
        </authorList>
    </citation>
    <scope>NUCLEOTIDE SEQUENCE [LARGE SCALE GENOMIC DNA]</scope>
    <source>
        <strain evidence="10 11">BP-284</strain>
    </source>
</reference>
<comment type="similarity">
    <text evidence="2">Belongs to the CPA3 antiporters (TC 2.A.63) subunit D family.</text>
</comment>
<evidence type="ECO:0000256" key="7">
    <source>
        <dbReference type="RuleBase" id="RU000320"/>
    </source>
</evidence>
<evidence type="ECO:0000313" key="11">
    <source>
        <dbReference type="Proteomes" id="UP001520140"/>
    </source>
</evidence>
<feature type="transmembrane region" description="Helical" evidence="8">
    <location>
        <begin position="277"/>
        <end position="296"/>
    </location>
</feature>
<comment type="subcellular location">
    <subcellularLocation>
        <location evidence="1">Cell membrane</location>
        <topology evidence="1">Multi-pass membrane protein</topology>
    </subcellularLocation>
    <subcellularLocation>
        <location evidence="7">Membrane</location>
        <topology evidence="7">Multi-pass membrane protein</topology>
    </subcellularLocation>
</comment>
<dbReference type="InterPro" id="IPR001750">
    <property type="entry name" value="ND/Mrp_TM"/>
</dbReference>
<keyword evidence="6 8" id="KW-0472">Membrane</keyword>
<organism evidence="10 11">
    <name type="scientific">Rhodococcoides kroppenstedtii</name>
    <dbReference type="NCBI Taxonomy" id="293050"/>
    <lineage>
        <taxon>Bacteria</taxon>
        <taxon>Bacillati</taxon>
        <taxon>Actinomycetota</taxon>
        <taxon>Actinomycetes</taxon>
        <taxon>Mycobacteriales</taxon>
        <taxon>Nocardiaceae</taxon>
        <taxon>Rhodococcoides</taxon>
    </lineage>
</organism>
<dbReference type="Proteomes" id="UP001520140">
    <property type="component" value="Unassembled WGS sequence"/>
</dbReference>
<feature type="transmembrane region" description="Helical" evidence="8">
    <location>
        <begin position="456"/>
        <end position="478"/>
    </location>
</feature>
<sequence length="494" mass="52075">MSAGLIPFAVLATSLIPAVVIFLLPDDATRWRTTLNLGGAAAKVALVAALIPAAVDGERFEWRSEFVPGVDLVLRVEPFALYFLALSSVLWLVTTIYAVGYFRDTPGRSRFFGFFSLCVVATTGIALAGNPVTFVIFYELLTLVTYPLVVHERSAAAIAGARTYLIHTLIGGVPLLIGVVWLTERVGSIDFADRGSDAMTEFAAREPVAATAIFALIVAGLAVKAALIPVHGWLPRAMVAPAPVSALLHAVAVVKAGVFGIVLLVDYTYGVEVAERLGVLTPLAVLASATIVYGSVMALRQDGIKARLAYSTVSQVAYVTLGVAIVSATATTGGIAHIVNQGLMKITMFFCAGLFAVVLGITRISELDGVGRRMPVTSAAFTVAAVGMIGIPPMAGFLSKWYLAVGSVEAGQPWVLGVLVTSSLLNAAYFFPIVYRLWWKTGEHERVTGIEAPPTLLVPAAVTAVATVVVGLVAGWIYSPLNLARIITEGIYGL</sequence>
<feature type="domain" description="NADH:quinone oxidoreductase/Mrp antiporter transmembrane" evidence="9">
    <location>
        <begin position="129"/>
        <end position="425"/>
    </location>
</feature>
<feature type="transmembrane region" description="Helical" evidence="8">
    <location>
        <begin position="79"/>
        <end position="99"/>
    </location>
</feature>
<proteinExistence type="inferred from homology"/>
<feature type="transmembrane region" description="Helical" evidence="8">
    <location>
        <begin position="414"/>
        <end position="435"/>
    </location>
</feature>
<evidence type="ECO:0000256" key="5">
    <source>
        <dbReference type="ARBA" id="ARBA00022989"/>
    </source>
</evidence>
<dbReference type="PANTHER" id="PTHR42703:SF1">
    <property type="entry name" value="NA(+)_H(+) ANTIPORTER SUBUNIT D1"/>
    <property type="match status" value="1"/>
</dbReference>
<evidence type="ECO:0000256" key="4">
    <source>
        <dbReference type="ARBA" id="ARBA00022692"/>
    </source>
</evidence>